<evidence type="ECO:0000256" key="10">
    <source>
        <dbReference type="ARBA" id="ARBA00037847"/>
    </source>
</evidence>
<sequence length="638" mass="72520">MATIARSKWLPRVVILIGAVYGSMMLLWYNNLLASLIPVSQTSNSRTFRPKFGEMEVIPVTRRPLPAAKKKQLSRLILSPQERAAVRKGELATSAKLTGNADQQNEIQPNETANLKVEVETHTKTVKNYPRGETRKRSLRCVGWKATGDCRPNGPRLPNHDHSCSTRVLAGVSGYCEVEDTESGEKFRVGRRFCNSIKPEAVFRCSDATNFANFPALANEALNKALQPGFTLPNVGESTSDPRDGIVMVIYPKLMASAFAAIRVLRDLRCKLPMEIWFVPREMRSHPADMKIFHELAADDMLSISFREVTDSAATGFRVKVYSIYHSHFDRVLFLDADNVPVRDPTFLFELQEFQETGAVFWPDFWHPTNSIFNIHSQSLIWELLDIPFANMFEQESGQLLVDRRRHGSRLELVRHYAFQRSDIFDRMKLVHGDKDLFRLAWLKQLTPFHMIRHPPAVAGKVVNGSFCGMTMVQHDTEGNVLFLHRNSNKLTGVTRNGDSANMAEAVRRVTAKLASKNPLGRQTPKFNEVQDELKLIEATLEKTQEAEESDGFPDPVIWTHLLSFKNTSRRAKYVIETYNSISGFSKDQNCYGQHELGGNADFYMQKFEDLSFSGLETDLRRYAMEAADRRQQILKNP</sequence>
<dbReference type="EMBL" id="KI677674">
    <property type="protein sequence ID" value="ETM01571.1"/>
    <property type="molecule type" value="Genomic_DNA"/>
</dbReference>
<gene>
    <name evidence="12" type="ORF">L917_01863</name>
</gene>
<evidence type="ECO:0000256" key="8">
    <source>
        <dbReference type="ARBA" id="ARBA00023034"/>
    </source>
</evidence>
<dbReference type="GO" id="GO:0000026">
    <property type="term" value="F:alpha-1,2-mannosyltransferase activity"/>
    <property type="evidence" value="ECO:0007669"/>
    <property type="project" value="TreeGrafter"/>
</dbReference>
<reference evidence="12" key="1">
    <citation type="submission" date="2013-11" db="EMBL/GenBank/DDBJ databases">
        <title>The Genome Sequence of Phytophthora parasitica CHvinca01.</title>
        <authorList>
            <consortium name="The Broad Institute Genomics Platform"/>
            <person name="Russ C."/>
            <person name="Tyler B."/>
            <person name="Panabieres F."/>
            <person name="Shan W."/>
            <person name="Tripathy S."/>
            <person name="Grunwald N."/>
            <person name="Machado M."/>
            <person name="Johnson C.S."/>
            <person name="Arredondo F."/>
            <person name="Hong C."/>
            <person name="Coffey M."/>
            <person name="Young S.K."/>
            <person name="Zeng Q."/>
            <person name="Gargeya S."/>
            <person name="Fitzgerald M."/>
            <person name="Abouelleil A."/>
            <person name="Alvarado L."/>
            <person name="Chapman S.B."/>
            <person name="Gainer-Dewar J."/>
            <person name="Goldberg J."/>
            <person name="Griggs A."/>
            <person name="Gujja S."/>
            <person name="Hansen M."/>
            <person name="Howarth C."/>
            <person name="Imamovic A."/>
            <person name="Ireland A."/>
            <person name="Larimer J."/>
            <person name="McCowan C."/>
            <person name="Murphy C."/>
            <person name="Pearson M."/>
            <person name="Poon T.W."/>
            <person name="Priest M."/>
            <person name="Roberts A."/>
            <person name="Saif S."/>
            <person name="Shea T."/>
            <person name="Sykes S."/>
            <person name="Wortman J."/>
            <person name="Nusbaum C."/>
            <person name="Birren B."/>
        </authorList>
    </citation>
    <scope>NUCLEOTIDE SEQUENCE [LARGE SCALE GENOMIC DNA]</scope>
    <source>
        <strain evidence="12">CHvinca01</strain>
    </source>
</reference>
<dbReference type="Pfam" id="PF11051">
    <property type="entry name" value="Mannosyl_trans3"/>
    <property type="match status" value="1"/>
</dbReference>
<dbReference type="AlphaFoldDB" id="W2LY87"/>
<evidence type="ECO:0000256" key="2">
    <source>
        <dbReference type="ARBA" id="ARBA00004606"/>
    </source>
</evidence>
<dbReference type="Proteomes" id="UP000054423">
    <property type="component" value="Unassembled WGS sequence"/>
</dbReference>
<evidence type="ECO:0000256" key="3">
    <source>
        <dbReference type="ARBA" id="ARBA00009105"/>
    </source>
</evidence>
<evidence type="ECO:0000256" key="4">
    <source>
        <dbReference type="ARBA" id="ARBA00022679"/>
    </source>
</evidence>
<feature type="transmembrane region" description="Helical" evidence="11">
    <location>
        <begin position="9"/>
        <end position="29"/>
    </location>
</feature>
<keyword evidence="6" id="KW-0735">Signal-anchor</keyword>
<accession>W2LY87</accession>
<comment type="similarity">
    <text evidence="3">Belongs to the MNN1/MNT family.</text>
</comment>
<evidence type="ECO:0000256" key="5">
    <source>
        <dbReference type="ARBA" id="ARBA00022692"/>
    </source>
</evidence>
<dbReference type="PANTHER" id="PTHR31646">
    <property type="entry name" value="ALPHA-1,2-MANNOSYLTRANSFERASE MNN2"/>
    <property type="match status" value="1"/>
</dbReference>
<organism evidence="12">
    <name type="scientific">Phytophthora nicotianae</name>
    <name type="common">Potato buckeye rot agent</name>
    <name type="synonym">Phytophthora parasitica</name>
    <dbReference type="NCBI Taxonomy" id="4792"/>
    <lineage>
        <taxon>Eukaryota</taxon>
        <taxon>Sar</taxon>
        <taxon>Stramenopiles</taxon>
        <taxon>Oomycota</taxon>
        <taxon>Peronosporomycetes</taxon>
        <taxon>Peronosporales</taxon>
        <taxon>Peronosporaceae</taxon>
        <taxon>Phytophthora</taxon>
    </lineage>
</organism>
<keyword evidence="8" id="KW-0333">Golgi apparatus</keyword>
<dbReference type="VEuPathDB" id="FungiDB:PPTG_19031"/>
<evidence type="ECO:0000256" key="1">
    <source>
        <dbReference type="ARBA" id="ARBA00004394"/>
    </source>
</evidence>
<evidence type="ECO:0000256" key="7">
    <source>
        <dbReference type="ARBA" id="ARBA00022989"/>
    </source>
</evidence>
<dbReference type="SUPFAM" id="SSF53448">
    <property type="entry name" value="Nucleotide-diphospho-sugar transferases"/>
    <property type="match status" value="1"/>
</dbReference>
<dbReference type="InterPro" id="IPR022751">
    <property type="entry name" value="Alpha_mannosyltransferase"/>
</dbReference>
<dbReference type="PANTHER" id="PTHR31646:SF1">
    <property type="entry name" value="ALPHA-1,2-MANNOSYLTRANSFERASE MNN2"/>
    <property type="match status" value="1"/>
</dbReference>
<keyword evidence="5 11" id="KW-0812">Transmembrane</keyword>
<evidence type="ECO:0000256" key="9">
    <source>
        <dbReference type="ARBA" id="ARBA00023136"/>
    </source>
</evidence>
<evidence type="ECO:0000256" key="6">
    <source>
        <dbReference type="ARBA" id="ARBA00022968"/>
    </source>
</evidence>
<keyword evidence="7 11" id="KW-1133">Transmembrane helix</keyword>
<dbReference type="GO" id="GO:0046354">
    <property type="term" value="P:mannan biosynthetic process"/>
    <property type="evidence" value="ECO:0007669"/>
    <property type="project" value="TreeGrafter"/>
</dbReference>
<proteinExistence type="inferred from homology"/>
<dbReference type="OrthoDB" id="430354at2759"/>
<dbReference type="GO" id="GO:0000139">
    <property type="term" value="C:Golgi membrane"/>
    <property type="evidence" value="ECO:0007669"/>
    <property type="project" value="UniProtKB-SubCell"/>
</dbReference>
<comment type="subcellular location">
    <subcellularLocation>
        <location evidence="10">Endomembrane system</location>
        <topology evidence="10">Single-pass membrane protein</topology>
    </subcellularLocation>
    <subcellularLocation>
        <location evidence="1">Golgi apparatus membrane</location>
    </subcellularLocation>
    <subcellularLocation>
        <location evidence="2">Membrane</location>
        <topology evidence="2">Single-pass type II membrane protein</topology>
    </subcellularLocation>
</comment>
<keyword evidence="4" id="KW-0808">Transferase</keyword>
<evidence type="ECO:0000256" key="11">
    <source>
        <dbReference type="SAM" id="Phobius"/>
    </source>
</evidence>
<keyword evidence="9 11" id="KW-0472">Membrane</keyword>
<evidence type="ECO:0000313" key="12">
    <source>
        <dbReference type="EMBL" id="ETM01571.1"/>
    </source>
</evidence>
<dbReference type="InterPro" id="IPR029044">
    <property type="entry name" value="Nucleotide-diphossugar_trans"/>
</dbReference>
<evidence type="ECO:0008006" key="13">
    <source>
        <dbReference type="Google" id="ProtNLM"/>
    </source>
</evidence>
<protein>
    <recommendedName>
        <fullName evidence="13">Nucleotide-diphospho-sugar transferase domain-containing protein</fullName>
    </recommendedName>
</protein>
<name>W2LY87_PHYNI</name>
<dbReference type="Gene3D" id="3.90.550.10">
    <property type="entry name" value="Spore Coat Polysaccharide Biosynthesis Protein SpsA, Chain A"/>
    <property type="match status" value="1"/>
</dbReference>